<reference evidence="1 2" key="1">
    <citation type="journal article" date="2019" name="Nat. Ecol. Evol.">
        <title>Megaphylogeny resolves global patterns of mushroom evolution.</title>
        <authorList>
            <person name="Varga T."/>
            <person name="Krizsan K."/>
            <person name="Foldi C."/>
            <person name="Dima B."/>
            <person name="Sanchez-Garcia M."/>
            <person name="Sanchez-Ramirez S."/>
            <person name="Szollosi G.J."/>
            <person name="Szarkandi J.G."/>
            <person name="Papp V."/>
            <person name="Albert L."/>
            <person name="Andreopoulos W."/>
            <person name="Angelini C."/>
            <person name="Antonin V."/>
            <person name="Barry K.W."/>
            <person name="Bougher N.L."/>
            <person name="Buchanan P."/>
            <person name="Buyck B."/>
            <person name="Bense V."/>
            <person name="Catcheside P."/>
            <person name="Chovatia M."/>
            <person name="Cooper J."/>
            <person name="Damon W."/>
            <person name="Desjardin D."/>
            <person name="Finy P."/>
            <person name="Geml J."/>
            <person name="Haridas S."/>
            <person name="Hughes K."/>
            <person name="Justo A."/>
            <person name="Karasinski D."/>
            <person name="Kautmanova I."/>
            <person name="Kiss B."/>
            <person name="Kocsube S."/>
            <person name="Kotiranta H."/>
            <person name="LaButti K.M."/>
            <person name="Lechner B.E."/>
            <person name="Liimatainen K."/>
            <person name="Lipzen A."/>
            <person name="Lukacs Z."/>
            <person name="Mihaltcheva S."/>
            <person name="Morgado L.N."/>
            <person name="Niskanen T."/>
            <person name="Noordeloos M.E."/>
            <person name="Ohm R.A."/>
            <person name="Ortiz-Santana B."/>
            <person name="Ovrebo C."/>
            <person name="Racz N."/>
            <person name="Riley R."/>
            <person name="Savchenko A."/>
            <person name="Shiryaev A."/>
            <person name="Soop K."/>
            <person name="Spirin V."/>
            <person name="Szebenyi C."/>
            <person name="Tomsovsky M."/>
            <person name="Tulloss R.E."/>
            <person name="Uehling J."/>
            <person name="Grigoriev I.V."/>
            <person name="Vagvolgyi C."/>
            <person name="Papp T."/>
            <person name="Martin F.M."/>
            <person name="Miettinen O."/>
            <person name="Hibbett D.S."/>
            <person name="Nagy L.G."/>
        </authorList>
    </citation>
    <scope>NUCLEOTIDE SEQUENCE [LARGE SCALE GENOMIC DNA]</scope>
    <source>
        <strain evidence="1 2">CBS 166.37</strain>
    </source>
</reference>
<name>A0A5C3M5W8_9AGAR</name>
<evidence type="ECO:0000313" key="2">
    <source>
        <dbReference type="Proteomes" id="UP000308652"/>
    </source>
</evidence>
<feature type="non-terminal residue" evidence="1">
    <location>
        <position position="1"/>
    </location>
</feature>
<sequence length="76" mass="8613">FLMNNALQKLDHALGDILEILENKESAQGYSREENTLLWKFREWMDGLERTSSGNMAELGTVDVMASKQEGGMFTD</sequence>
<organism evidence="1 2">
    <name type="scientific">Crucibulum laeve</name>
    <dbReference type="NCBI Taxonomy" id="68775"/>
    <lineage>
        <taxon>Eukaryota</taxon>
        <taxon>Fungi</taxon>
        <taxon>Dikarya</taxon>
        <taxon>Basidiomycota</taxon>
        <taxon>Agaricomycotina</taxon>
        <taxon>Agaricomycetes</taxon>
        <taxon>Agaricomycetidae</taxon>
        <taxon>Agaricales</taxon>
        <taxon>Agaricineae</taxon>
        <taxon>Nidulariaceae</taxon>
        <taxon>Crucibulum</taxon>
    </lineage>
</organism>
<dbReference type="AlphaFoldDB" id="A0A5C3M5W8"/>
<dbReference type="Proteomes" id="UP000308652">
    <property type="component" value="Unassembled WGS sequence"/>
</dbReference>
<proteinExistence type="predicted"/>
<dbReference type="OrthoDB" id="2560792at2759"/>
<dbReference type="EMBL" id="ML213613">
    <property type="protein sequence ID" value="TFK36531.1"/>
    <property type="molecule type" value="Genomic_DNA"/>
</dbReference>
<accession>A0A5C3M5W8</accession>
<keyword evidence="2" id="KW-1185">Reference proteome</keyword>
<evidence type="ECO:0000313" key="1">
    <source>
        <dbReference type="EMBL" id="TFK36531.1"/>
    </source>
</evidence>
<gene>
    <name evidence="1" type="ORF">BDQ12DRAFT_609683</name>
</gene>
<protein>
    <submittedName>
        <fullName evidence="1">Uncharacterized protein</fullName>
    </submittedName>
</protein>